<comment type="similarity">
    <text evidence="8">Belongs to the NhaC Na(+)/H(+) (TC 2.A.35) antiporter family.</text>
</comment>
<dbReference type="GO" id="GO:0015297">
    <property type="term" value="F:antiporter activity"/>
    <property type="evidence" value="ECO:0007669"/>
    <property type="project" value="UniProtKB-KW"/>
</dbReference>
<accession>A0A0R2EPG0</accession>
<evidence type="ECO:0000313" key="12">
    <source>
        <dbReference type="Proteomes" id="UP000051442"/>
    </source>
</evidence>
<feature type="transmembrane region" description="Helical" evidence="9">
    <location>
        <begin position="96"/>
        <end position="122"/>
    </location>
</feature>
<feature type="transmembrane region" description="Helical" evidence="9">
    <location>
        <begin position="59"/>
        <end position="84"/>
    </location>
</feature>
<dbReference type="PANTHER" id="PTHR33451:SF3">
    <property type="entry name" value="MALATE-2H(+)_NA(+)-LACTATE ANTIPORTER"/>
    <property type="match status" value="1"/>
</dbReference>
<keyword evidence="5 9" id="KW-0812">Transmembrane</keyword>
<comment type="caution">
    <text evidence="11">The sequence shown here is derived from an EMBL/GenBank/DDBJ whole genome shotgun (WGS) entry which is preliminary data.</text>
</comment>
<evidence type="ECO:0000256" key="1">
    <source>
        <dbReference type="ARBA" id="ARBA00004651"/>
    </source>
</evidence>
<dbReference type="OrthoDB" id="9762978at2"/>
<evidence type="ECO:0000256" key="6">
    <source>
        <dbReference type="ARBA" id="ARBA00022989"/>
    </source>
</evidence>
<feature type="domain" description="Na+/H+ antiporter NhaC-like C-terminal" evidence="10">
    <location>
        <begin position="147"/>
        <end position="419"/>
    </location>
</feature>
<dbReference type="PATRIC" id="fig|1423804.4.peg.2314"/>
<dbReference type="RefSeq" id="WP_054732913.1">
    <property type="nucleotide sequence ID" value="NZ_AYZM01000158.1"/>
</dbReference>
<evidence type="ECO:0000256" key="5">
    <source>
        <dbReference type="ARBA" id="ARBA00022692"/>
    </source>
</evidence>
<evidence type="ECO:0000256" key="9">
    <source>
        <dbReference type="SAM" id="Phobius"/>
    </source>
</evidence>
<evidence type="ECO:0000259" key="10">
    <source>
        <dbReference type="Pfam" id="PF03553"/>
    </source>
</evidence>
<feature type="transmembrane region" description="Helical" evidence="9">
    <location>
        <begin position="216"/>
        <end position="237"/>
    </location>
</feature>
<protein>
    <submittedName>
        <fullName evidence="11">Na+ H+ antiporter NhaC</fullName>
    </submittedName>
</protein>
<name>A0A0R2EPG0_9LACO</name>
<reference evidence="11 12" key="1">
    <citation type="journal article" date="2015" name="Genome Announc.">
        <title>Expanding the biotechnology potential of lactobacilli through comparative genomics of 213 strains and associated genera.</title>
        <authorList>
            <person name="Sun Z."/>
            <person name="Harris H.M."/>
            <person name="McCann A."/>
            <person name="Guo C."/>
            <person name="Argimon S."/>
            <person name="Zhang W."/>
            <person name="Yang X."/>
            <person name="Jeffery I.B."/>
            <person name="Cooney J.C."/>
            <person name="Kagawa T.F."/>
            <person name="Liu W."/>
            <person name="Song Y."/>
            <person name="Salvetti E."/>
            <person name="Wrobel A."/>
            <person name="Rasinkangas P."/>
            <person name="Parkhill J."/>
            <person name="Rea M.C."/>
            <person name="O'Sullivan O."/>
            <person name="Ritari J."/>
            <person name="Douillard F.P."/>
            <person name="Paul Ross R."/>
            <person name="Yang R."/>
            <person name="Briner A.E."/>
            <person name="Felis G.E."/>
            <person name="de Vos W.M."/>
            <person name="Barrangou R."/>
            <person name="Klaenhammer T.R."/>
            <person name="Caufield P.W."/>
            <person name="Cui Y."/>
            <person name="Zhang H."/>
            <person name="O'Toole P.W."/>
        </authorList>
    </citation>
    <scope>NUCLEOTIDE SEQUENCE [LARGE SCALE GENOMIC DNA]</scope>
    <source>
        <strain evidence="11 12">DSM 23365</strain>
    </source>
</reference>
<evidence type="ECO:0000256" key="7">
    <source>
        <dbReference type="ARBA" id="ARBA00023136"/>
    </source>
</evidence>
<dbReference type="InterPro" id="IPR018461">
    <property type="entry name" value="Na/H_Antiport_NhaC-like_C"/>
</dbReference>
<keyword evidence="3" id="KW-0050">Antiport</keyword>
<feature type="transmembrane region" description="Helical" evidence="9">
    <location>
        <begin position="378"/>
        <end position="400"/>
    </location>
</feature>
<feature type="transmembrane region" description="Helical" evidence="9">
    <location>
        <begin position="287"/>
        <end position="308"/>
    </location>
</feature>
<dbReference type="InterPro" id="IPR052180">
    <property type="entry name" value="NhaC_Na-H+_Antiporter"/>
</dbReference>
<keyword evidence="4" id="KW-1003">Cell membrane</keyword>
<sequence>MLLVGTIVAFGILIGCVLHQIPLGYALLGCWLIFSLIARRELTWRQILQFSWRGAKTSWGVIKTLLLIGATIGIWMASGTIATIVYDACLLINPHYFIPIVFLVCAAVSFVIGTSFGTVSVVGLPLMLIAKSGAINLDMVAGAIIAGIYFGDRCSPLSSSASLVATLSMTNLFRNIKNMFKTSWVALLVSVGGYFILGNLHPLNHLNRSLLTTLRASFHISWLMLVPAAIILILSVFRRPISESILVSIVSALLIGVFSQHTALITLLTSLLLGFNPGPHQLIQGGGMISMVNPLSVVFLSCAIAGIFDHLDSFKQLQTRLAHPEGSPAKRFGITVFASLVTAGIGCNQSVAIIMTNTLVKRNYPDQRDELAMGLENTAVLLAPVIPWNIAVFVPIAILGTSFTGYLPYAFYLYLVPIFYGCWQLLRSKQRTIVQKRNIR</sequence>
<comment type="subcellular location">
    <subcellularLocation>
        <location evidence="1">Cell membrane</location>
        <topology evidence="1">Multi-pass membrane protein</topology>
    </subcellularLocation>
</comment>
<evidence type="ECO:0000256" key="2">
    <source>
        <dbReference type="ARBA" id="ARBA00022448"/>
    </source>
</evidence>
<feature type="transmembrane region" description="Helical" evidence="9">
    <location>
        <begin position="249"/>
        <end position="275"/>
    </location>
</feature>
<feature type="transmembrane region" description="Helical" evidence="9">
    <location>
        <begin position="6"/>
        <end position="38"/>
    </location>
</feature>
<evidence type="ECO:0000313" key="11">
    <source>
        <dbReference type="EMBL" id="KRN18265.1"/>
    </source>
</evidence>
<dbReference type="EMBL" id="AYZM01000158">
    <property type="protein sequence ID" value="KRN18265.1"/>
    <property type="molecule type" value="Genomic_DNA"/>
</dbReference>
<evidence type="ECO:0000256" key="3">
    <source>
        <dbReference type="ARBA" id="ARBA00022449"/>
    </source>
</evidence>
<proteinExistence type="inferred from homology"/>
<keyword evidence="12" id="KW-1185">Reference proteome</keyword>
<dbReference type="PANTHER" id="PTHR33451">
    <property type="entry name" value="MALATE-2H(+)/NA(+)-LACTATE ANTIPORTER"/>
    <property type="match status" value="1"/>
</dbReference>
<keyword evidence="6 9" id="KW-1133">Transmembrane helix</keyword>
<dbReference type="AlphaFoldDB" id="A0A0R2EPG0"/>
<evidence type="ECO:0000256" key="8">
    <source>
        <dbReference type="ARBA" id="ARBA00038435"/>
    </source>
</evidence>
<dbReference type="Proteomes" id="UP000051442">
    <property type="component" value="Unassembled WGS sequence"/>
</dbReference>
<dbReference type="Pfam" id="PF03553">
    <property type="entry name" value="Na_H_antiporter"/>
    <property type="match status" value="1"/>
</dbReference>
<dbReference type="GO" id="GO:0005886">
    <property type="term" value="C:plasma membrane"/>
    <property type="evidence" value="ECO:0007669"/>
    <property type="project" value="UniProtKB-SubCell"/>
</dbReference>
<feature type="transmembrane region" description="Helical" evidence="9">
    <location>
        <begin position="406"/>
        <end position="426"/>
    </location>
</feature>
<gene>
    <name evidence="11" type="ORF">FD14_GL002130</name>
</gene>
<evidence type="ECO:0000256" key="4">
    <source>
        <dbReference type="ARBA" id="ARBA00022475"/>
    </source>
</evidence>
<organism evidence="11 12">
    <name type="scientific">Secundilactobacillus similis DSM 23365 = JCM 2765</name>
    <dbReference type="NCBI Taxonomy" id="1423804"/>
    <lineage>
        <taxon>Bacteria</taxon>
        <taxon>Bacillati</taxon>
        <taxon>Bacillota</taxon>
        <taxon>Bacilli</taxon>
        <taxon>Lactobacillales</taxon>
        <taxon>Lactobacillaceae</taxon>
        <taxon>Secundilactobacillus</taxon>
    </lineage>
</organism>
<keyword evidence="7 9" id="KW-0472">Membrane</keyword>
<keyword evidence="2" id="KW-0813">Transport</keyword>
<feature type="transmembrane region" description="Helical" evidence="9">
    <location>
        <begin position="185"/>
        <end position="204"/>
    </location>
</feature>